<evidence type="ECO:0000256" key="1">
    <source>
        <dbReference type="SAM" id="MobiDB-lite"/>
    </source>
</evidence>
<accession>A0A7J8F0F6</accession>
<dbReference type="AlphaFoldDB" id="A0A7J8F0F6"/>
<sequence length="130" mass="14678">MRHRREQNVRTLPTVKRSPGRREDVHTESPDECALLAKVAMRTRDSAGSRKRAPGSSSERCCRQGKRSVRCLRTSFWDGSSTRSARPAEALTRAAAAACSHRCLGEEPTVLRRPTHPGTRESRFRCYLEL</sequence>
<evidence type="ECO:0000313" key="3">
    <source>
        <dbReference type="Proteomes" id="UP000593571"/>
    </source>
</evidence>
<feature type="region of interest" description="Disordered" evidence="1">
    <location>
        <begin position="42"/>
        <end position="61"/>
    </location>
</feature>
<keyword evidence="3" id="KW-1185">Reference proteome</keyword>
<dbReference type="Proteomes" id="UP000593571">
    <property type="component" value="Unassembled WGS sequence"/>
</dbReference>
<protein>
    <submittedName>
        <fullName evidence="2">Uncharacterized protein</fullName>
    </submittedName>
</protein>
<feature type="compositionally biased region" description="Basic and acidic residues" evidence="1">
    <location>
        <begin position="20"/>
        <end position="29"/>
    </location>
</feature>
<feature type="region of interest" description="Disordered" evidence="1">
    <location>
        <begin position="1"/>
        <end position="30"/>
    </location>
</feature>
<organism evidence="2 3">
    <name type="scientific">Rousettus aegyptiacus</name>
    <name type="common">Egyptian fruit bat</name>
    <name type="synonym">Pteropus aegyptiacus</name>
    <dbReference type="NCBI Taxonomy" id="9407"/>
    <lineage>
        <taxon>Eukaryota</taxon>
        <taxon>Metazoa</taxon>
        <taxon>Chordata</taxon>
        <taxon>Craniata</taxon>
        <taxon>Vertebrata</taxon>
        <taxon>Euteleostomi</taxon>
        <taxon>Mammalia</taxon>
        <taxon>Eutheria</taxon>
        <taxon>Laurasiatheria</taxon>
        <taxon>Chiroptera</taxon>
        <taxon>Yinpterochiroptera</taxon>
        <taxon>Pteropodoidea</taxon>
        <taxon>Pteropodidae</taxon>
        <taxon>Rousettinae</taxon>
        <taxon>Rousettus</taxon>
    </lineage>
</organism>
<evidence type="ECO:0000313" key="2">
    <source>
        <dbReference type="EMBL" id="KAF6441238.1"/>
    </source>
</evidence>
<proteinExistence type="predicted"/>
<reference evidence="2 3" key="1">
    <citation type="journal article" date="2020" name="Nature">
        <title>Six reference-quality genomes reveal evolution of bat adaptations.</title>
        <authorList>
            <person name="Jebb D."/>
            <person name="Huang Z."/>
            <person name="Pippel M."/>
            <person name="Hughes G.M."/>
            <person name="Lavrichenko K."/>
            <person name="Devanna P."/>
            <person name="Winkler S."/>
            <person name="Jermiin L.S."/>
            <person name="Skirmuntt E.C."/>
            <person name="Katzourakis A."/>
            <person name="Burkitt-Gray L."/>
            <person name="Ray D.A."/>
            <person name="Sullivan K.A.M."/>
            <person name="Roscito J.G."/>
            <person name="Kirilenko B.M."/>
            <person name="Davalos L.M."/>
            <person name="Corthals A.P."/>
            <person name="Power M.L."/>
            <person name="Jones G."/>
            <person name="Ransome R.D."/>
            <person name="Dechmann D.K.N."/>
            <person name="Locatelli A.G."/>
            <person name="Puechmaille S.J."/>
            <person name="Fedrigo O."/>
            <person name="Jarvis E.D."/>
            <person name="Hiller M."/>
            <person name="Vernes S.C."/>
            <person name="Myers E.W."/>
            <person name="Teeling E.C."/>
        </authorList>
    </citation>
    <scope>NUCLEOTIDE SEQUENCE [LARGE SCALE GENOMIC DNA]</scope>
    <source>
        <strain evidence="2">MRouAeg1</strain>
        <tissue evidence="2">Muscle</tissue>
    </source>
</reference>
<name>A0A7J8F0F6_ROUAE</name>
<comment type="caution">
    <text evidence="2">The sequence shown here is derived from an EMBL/GenBank/DDBJ whole genome shotgun (WGS) entry which is preliminary data.</text>
</comment>
<dbReference type="EMBL" id="JACASE010000008">
    <property type="protein sequence ID" value="KAF6441238.1"/>
    <property type="molecule type" value="Genomic_DNA"/>
</dbReference>
<gene>
    <name evidence="2" type="ORF">HJG63_012381</name>
</gene>